<dbReference type="OrthoDB" id="1869548at2759"/>
<feature type="region of interest" description="Disordered" evidence="4">
    <location>
        <begin position="187"/>
        <end position="214"/>
    </location>
</feature>
<dbReference type="STRING" id="63057.A0A2P5DE90"/>
<comment type="similarity">
    <text evidence="1">Belongs to the plant acyltransferase family.</text>
</comment>
<evidence type="ECO:0000256" key="1">
    <source>
        <dbReference type="ARBA" id="ARBA00009861"/>
    </source>
</evidence>
<dbReference type="AlphaFoldDB" id="A0A2P5DE90"/>
<dbReference type="Proteomes" id="UP000237000">
    <property type="component" value="Unassembled WGS sequence"/>
</dbReference>
<gene>
    <name evidence="5" type="ORF">TorRG33x02_254100</name>
</gene>
<dbReference type="PANTHER" id="PTHR31623">
    <property type="entry name" value="F21J9.9"/>
    <property type="match status" value="1"/>
</dbReference>
<evidence type="ECO:0000313" key="5">
    <source>
        <dbReference type="EMBL" id="PON71614.1"/>
    </source>
</evidence>
<evidence type="ECO:0000256" key="4">
    <source>
        <dbReference type="SAM" id="MobiDB-lite"/>
    </source>
</evidence>
<protein>
    <submittedName>
        <fullName evidence="5">Transferase</fullName>
    </submittedName>
</protein>
<evidence type="ECO:0000256" key="2">
    <source>
        <dbReference type="ARBA" id="ARBA00022679"/>
    </source>
</evidence>
<evidence type="ECO:0000256" key="3">
    <source>
        <dbReference type="ARBA" id="ARBA00023315"/>
    </source>
</evidence>
<keyword evidence="3" id="KW-0012">Acyltransferase</keyword>
<name>A0A2P5DE90_TREOI</name>
<reference evidence="6" key="1">
    <citation type="submission" date="2016-06" db="EMBL/GenBank/DDBJ databases">
        <title>Parallel loss of symbiosis genes in relatives of nitrogen-fixing non-legume Parasponia.</title>
        <authorList>
            <person name="Van Velzen R."/>
            <person name="Holmer R."/>
            <person name="Bu F."/>
            <person name="Rutten L."/>
            <person name="Van Zeijl A."/>
            <person name="Liu W."/>
            <person name="Santuari L."/>
            <person name="Cao Q."/>
            <person name="Sharma T."/>
            <person name="Shen D."/>
            <person name="Roswanjaya Y."/>
            <person name="Wardhani T."/>
            <person name="Kalhor M.S."/>
            <person name="Jansen J."/>
            <person name="Van den Hoogen J."/>
            <person name="Gungor B."/>
            <person name="Hartog M."/>
            <person name="Hontelez J."/>
            <person name="Verver J."/>
            <person name="Yang W.-C."/>
            <person name="Schijlen E."/>
            <person name="Repin R."/>
            <person name="Schilthuizen M."/>
            <person name="Schranz E."/>
            <person name="Heidstra R."/>
            <person name="Miyata K."/>
            <person name="Fedorova E."/>
            <person name="Kohlen W."/>
            <person name="Bisseling T."/>
            <person name="Smit S."/>
            <person name="Geurts R."/>
        </authorList>
    </citation>
    <scope>NUCLEOTIDE SEQUENCE [LARGE SCALE GENOMIC DNA]</scope>
    <source>
        <strain evidence="6">cv. RG33-2</strain>
    </source>
</reference>
<keyword evidence="6" id="KW-1185">Reference proteome</keyword>
<dbReference type="InterPro" id="IPR023213">
    <property type="entry name" value="CAT-like_dom_sf"/>
</dbReference>
<comment type="caution">
    <text evidence="5">The sequence shown here is derived from an EMBL/GenBank/DDBJ whole genome shotgun (WGS) entry which is preliminary data.</text>
</comment>
<organism evidence="5 6">
    <name type="scientific">Trema orientale</name>
    <name type="common">Charcoal tree</name>
    <name type="synonym">Celtis orientalis</name>
    <dbReference type="NCBI Taxonomy" id="63057"/>
    <lineage>
        <taxon>Eukaryota</taxon>
        <taxon>Viridiplantae</taxon>
        <taxon>Streptophyta</taxon>
        <taxon>Embryophyta</taxon>
        <taxon>Tracheophyta</taxon>
        <taxon>Spermatophyta</taxon>
        <taxon>Magnoliopsida</taxon>
        <taxon>eudicotyledons</taxon>
        <taxon>Gunneridae</taxon>
        <taxon>Pentapetalae</taxon>
        <taxon>rosids</taxon>
        <taxon>fabids</taxon>
        <taxon>Rosales</taxon>
        <taxon>Cannabaceae</taxon>
        <taxon>Trema</taxon>
    </lineage>
</organism>
<dbReference type="GO" id="GO:0016746">
    <property type="term" value="F:acyltransferase activity"/>
    <property type="evidence" value="ECO:0007669"/>
    <property type="project" value="UniProtKB-KW"/>
</dbReference>
<accession>A0A2P5DE90</accession>
<keyword evidence="2 5" id="KW-0808">Transferase</keyword>
<dbReference type="Gene3D" id="3.30.559.10">
    <property type="entry name" value="Chloramphenicol acetyltransferase-like domain"/>
    <property type="match status" value="2"/>
</dbReference>
<proteinExistence type="inferred from homology"/>
<evidence type="ECO:0000313" key="6">
    <source>
        <dbReference type="Proteomes" id="UP000237000"/>
    </source>
</evidence>
<dbReference type="Pfam" id="PF02458">
    <property type="entry name" value="Transferase"/>
    <property type="match status" value="1"/>
</dbReference>
<dbReference type="PANTHER" id="PTHR31623:SF122">
    <property type="entry name" value="HXXXD-TYPE ACYL-TRANSFERASE FAMILY PROTEIN"/>
    <property type="match status" value="1"/>
</dbReference>
<dbReference type="EMBL" id="JXTC01000276">
    <property type="protein sequence ID" value="PON71614.1"/>
    <property type="molecule type" value="Genomic_DNA"/>
</dbReference>
<sequence length="454" mass="49908">MAVEIVRKETIKPSTPTPPHLEIFKLSFLDQTAPPVYTSLVLFYPASDKTNDVHTISEHLKKSLSEALTRFPQLAGRIDSKDTTVIECTDDGAPYVEAKFKGADDVSSFVRHPSEEVLEQFIPAKIESAEAATRPLLLVQATFFDSGGLAIGICISHKFADAATLSIFLKNWARGCYLAEGPADLNPPPSDPSLPGSQNVPNARHDVISPPDGPSYPLPGARGFQEKAVLKTEPVSKRYVFDKSKIDDLKYKAAGEYGSQQPTEVEVVTALVLKCAINASRSTSKLNNHYVLFQLVDIRKRVEPPFPENSIGNLVGSSVVQVDYNEQKLELHSLVAILRKETEEFSENEAQRLGGDGAAEVVSEWTKKVEDLTGGDDVNTFVCDSWLNYGFYEVDFGLGRPIWASRPSSSLENNTFMLMDTKESGGVEVRLTLSKENMASFENDQELLAYASPI</sequence>
<dbReference type="InParanoid" id="A0A2P5DE90"/>